<dbReference type="FunFam" id="3.40.50.150:FF:000442">
    <property type="entry name" value="tRNA (Adenine22-N1)-methyltransferase TrmK"/>
    <property type="match status" value="1"/>
</dbReference>
<dbReference type="OrthoDB" id="6862131at2"/>
<dbReference type="GO" id="GO:0032259">
    <property type="term" value="P:methylation"/>
    <property type="evidence" value="ECO:0007669"/>
    <property type="project" value="UniProtKB-KW"/>
</dbReference>
<dbReference type="EMBL" id="PNCM01000008">
    <property type="protein sequence ID" value="TMP83128.1"/>
    <property type="molecule type" value="Genomic_DNA"/>
</dbReference>
<dbReference type="SUPFAM" id="SSF53335">
    <property type="entry name" value="S-adenosyl-L-methionine-dependent methyltransferases"/>
    <property type="match status" value="1"/>
</dbReference>
<reference evidence="1 2" key="1">
    <citation type="submission" date="2017-12" db="EMBL/GenBank/DDBJ databases">
        <authorList>
            <person name="Paulsen S."/>
            <person name="Gram L.K."/>
        </authorList>
    </citation>
    <scope>NUCLEOTIDE SEQUENCE [LARGE SCALE GENOMIC DNA]</scope>
    <source>
        <strain evidence="1 2">S1189</strain>
    </source>
</reference>
<dbReference type="Gene3D" id="3.40.50.150">
    <property type="entry name" value="Vaccinia Virus protein VP39"/>
    <property type="match status" value="1"/>
</dbReference>
<gene>
    <name evidence="1" type="ORF">CWB73_02705</name>
</gene>
<sequence length="228" mass="26037">MKLSKRLKLIESMVSPHYGHIWDCCCDHGYLGAALLDKQNDETVHFVDIVPELMQSLESKLQAFYDQHNWQVHCLDVSHLPLKNHEGRHLVIIAGVGGDLTAQFISSINAQHPNLDIDYLICPVHHLFTLRAKLNELKLGLVQEALVKDNKRYYEVMLLTSKQNQQPVSAVGEQIWQADNDVQLDAAERYLKQTLNHYQRIAKGKNNDVAHIISAYEQVIPKLKLKTS</sequence>
<accession>A0A5S3YXT2</accession>
<dbReference type="PIRSF" id="PIRSF028234">
    <property type="entry name" value="UCP028234"/>
    <property type="match status" value="1"/>
</dbReference>
<dbReference type="RefSeq" id="WP_138566333.1">
    <property type="nucleotide sequence ID" value="NZ_PNCM01000008.1"/>
</dbReference>
<dbReference type="Pfam" id="PF12847">
    <property type="entry name" value="Methyltransf_18"/>
    <property type="match status" value="1"/>
</dbReference>
<protein>
    <submittedName>
        <fullName evidence="1">SAM-dependent methyltransferase</fullName>
    </submittedName>
</protein>
<organism evidence="1 2">
    <name type="scientific">Pseudoalteromonas phenolica</name>
    <dbReference type="NCBI Taxonomy" id="161398"/>
    <lineage>
        <taxon>Bacteria</taxon>
        <taxon>Pseudomonadati</taxon>
        <taxon>Pseudomonadota</taxon>
        <taxon>Gammaproteobacteria</taxon>
        <taxon>Alteromonadales</taxon>
        <taxon>Pseudoalteromonadaceae</taxon>
        <taxon>Pseudoalteromonas</taxon>
    </lineage>
</organism>
<dbReference type="PANTHER" id="PTHR38451:SF1">
    <property type="entry name" value="TRNA (ADENINE(22)-N(1))-METHYLTRANSFERASE"/>
    <property type="match status" value="1"/>
</dbReference>
<dbReference type="InterPro" id="IPR016876">
    <property type="entry name" value="UCP028234"/>
</dbReference>
<keyword evidence="1" id="KW-0808">Transferase</keyword>
<proteinExistence type="predicted"/>
<name>A0A5S3YXT2_9GAMM</name>
<dbReference type="GO" id="GO:0008168">
    <property type="term" value="F:methyltransferase activity"/>
    <property type="evidence" value="ECO:0007669"/>
    <property type="project" value="UniProtKB-KW"/>
</dbReference>
<dbReference type="InterPro" id="IPR029063">
    <property type="entry name" value="SAM-dependent_MTases_sf"/>
</dbReference>
<dbReference type="PANTHER" id="PTHR38451">
    <property type="entry name" value="TRNA (ADENINE(22)-N(1))-METHYLTRANSFERASE"/>
    <property type="match status" value="1"/>
</dbReference>
<evidence type="ECO:0000313" key="2">
    <source>
        <dbReference type="Proteomes" id="UP000307362"/>
    </source>
</evidence>
<dbReference type="Proteomes" id="UP000307362">
    <property type="component" value="Unassembled WGS sequence"/>
</dbReference>
<comment type="caution">
    <text evidence="1">The sequence shown here is derived from an EMBL/GenBank/DDBJ whole genome shotgun (WGS) entry which is preliminary data.</text>
</comment>
<dbReference type="AlphaFoldDB" id="A0A5S3YXT2"/>
<keyword evidence="1" id="KW-0489">Methyltransferase</keyword>
<reference evidence="2" key="2">
    <citation type="submission" date="2019-06" db="EMBL/GenBank/DDBJ databases">
        <title>Co-occurence of chitin degradation, pigmentation and bioactivity in marine Pseudoalteromonas.</title>
        <authorList>
            <person name="Sonnenschein E.C."/>
            <person name="Bech P.K."/>
        </authorList>
    </citation>
    <scope>NUCLEOTIDE SEQUENCE [LARGE SCALE GENOMIC DNA]</scope>
    <source>
        <strain evidence="2">S1189</strain>
    </source>
</reference>
<evidence type="ECO:0000313" key="1">
    <source>
        <dbReference type="EMBL" id="TMP83128.1"/>
    </source>
</evidence>